<reference evidence="1 3" key="2">
    <citation type="journal article" date="2014" name="BMC Genomics">
        <title>An improved genome release (version Mt4.0) for the model legume Medicago truncatula.</title>
        <authorList>
            <person name="Tang H."/>
            <person name="Krishnakumar V."/>
            <person name="Bidwell S."/>
            <person name="Rosen B."/>
            <person name="Chan A."/>
            <person name="Zhou S."/>
            <person name="Gentzbittel L."/>
            <person name="Childs K.L."/>
            <person name="Yandell M."/>
            <person name="Gundlach H."/>
            <person name="Mayer K.F."/>
            <person name="Schwartz D.C."/>
            <person name="Town C.D."/>
        </authorList>
    </citation>
    <scope>GENOME REANNOTATION</scope>
    <source>
        <strain evidence="2 3">cv. Jemalong A17</strain>
    </source>
</reference>
<dbReference type="Proteomes" id="UP000002051">
    <property type="component" value="Chromosome 5"/>
</dbReference>
<dbReference type="AlphaFoldDB" id="G7KFY4"/>
<dbReference type="EMBL" id="CM001221">
    <property type="protein sequence ID" value="AES99171.2"/>
    <property type="molecule type" value="Genomic_DNA"/>
</dbReference>
<protein>
    <recommendedName>
        <fullName evidence="4">DUF4219 domain-containing protein</fullName>
    </recommendedName>
</protein>
<accession>G7KFY4</accession>
<dbReference type="EnsemblPlants" id="AES99171">
    <property type="protein sequence ID" value="AES99171"/>
    <property type="gene ID" value="MTR_5g077420"/>
</dbReference>
<evidence type="ECO:0008006" key="4">
    <source>
        <dbReference type="Google" id="ProtNLM"/>
    </source>
</evidence>
<evidence type="ECO:0000313" key="1">
    <source>
        <dbReference type="EMBL" id="AES99171.2"/>
    </source>
</evidence>
<dbReference type="PaxDb" id="3880-AES99171"/>
<dbReference type="HOGENOM" id="CLU_1613289_0_0_1"/>
<reference evidence="1 3" key="1">
    <citation type="journal article" date="2011" name="Nature">
        <title>The Medicago genome provides insight into the evolution of rhizobial symbioses.</title>
        <authorList>
            <person name="Young N.D."/>
            <person name="Debelle F."/>
            <person name="Oldroyd G.E."/>
            <person name="Geurts R."/>
            <person name="Cannon S.B."/>
            <person name="Udvardi M.K."/>
            <person name="Benedito V.A."/>
            <person name="Mayer K.F."/>
            <person name="Gouzy J."/>
            <person name="Schoof H."/>
            <person name="Van de Peer Y."/>
            <person name="Proost S."/>
            <person name="Cook D.R."/>
            <person name="Meyers B.C."/>
            <person name="Spannagl M."/>
            <person name="Cheung F."/>
            <person name="De Mita S."/>
            <person name="Krishnakumar V."/>
            <person name="Gundlach H."/>
            <person name="Zhou S."/>
            <person name="Mudge J."/>
            <person name="Bharti A.K."/>
            <person name="Murray J.D."/>
            <person name="Naoumkina M.A."/>
            <person name="Rosen B."/>
            <person name="Silverstein K.A."/>
            <person name="Tang H."/>
            <person name="Rombauts S."/>
            <person name="Zhao P.X."/>
            <person name="Zhou P."/>
            <person name="Barbe V."/>
            <person name="Bardou P."/>
            <person name="Bechner M."/>
            <person name="Bellec A."/>
            <person name="Berger A."/>
            <person name="Berges H."/>
            <person name="Bidwell S."/>
            <person name="Bisseling T."/>
            <person name="Choisne N."/>
            <person name="Couloux A."/>
            <person name="Denny R."/>
            <person name="Deshpande S."/>
            <person name="Dai X."/>
            <person name="Doyle J.J."/>
            <person name="Dudez A.M."/>
            <person name="Farmer A.D."/>
            <person name="Fouteau S."/>
            <person name="Franken C."/>
            <person name="Gibelin C."/>
            <person name="Gish J."/>
            <person name="Goldstein S."/>
            <person name="Gonzalez A.J."/>
            <person name="Green P.J."/>
            <person name="Hallab A."/>
            <person name="Hartog M."/>
            <person name="Hua A."/>
            <person name="Humphray S.J."/>
            <person name="Jeong D.H."/>
            <person name="Jing Y."/>
            <person name="Jocker A."/>
            <person name="Kenton S.M."/>
            <person name="Kim D.J."/>
            <person name="Klee K."/>
            <person name="Lai H."/>
            <person name="Lang C."/>
            <person name="Lin S."/>
            <person name="Macmil S.L."/>
            <person name="Magdelenat G."/>
            <person name="Matthews L."/>
            <person name="McCorrison J."/>
            <person name="Monaghan E.L."/>
            <person name="Mun J.H."/>
            <person name="Najar F.Z."/>
            <person name="Nicholson C."/>
            <person name="Noirot C."/>
            <person name="O'Bleness M."/>
            <person name="Paule C.R."/>
            <person name="Poulain J."/>
            <person name="Prion F."/>
            <person name="Qin B."/>
            <person name="Qu C."/>
            <person name="Retzel E.F."/>
            <person name="Riddle C."/>
            <person name="Sallet E."/>
            <person name="Samain S."/>
            <person name="Samson N."/>
            <person name="Sanders I."/>
            <person name="Saurat O."/>
            <person name="Scarpelli C."/>
            <person name="Schiex T."/>
            <person name="Segurens B."/>
            <person name="Severin A.J."/>
            <person name="Sherrier D.J."/>
            <person name="Shi R."/>
            <person name="Sims S."/>
            <person name="Singer S.R."/>
            <person name="Sinharoy S."/>
            <person name="Sterck L."/>
            <person name="Viollet A."/>
            <person name="Wang B.B."/>
            <person name="Wang K."/>
            <person name="Wang M."/>
            <person name="Wang X."/>
            <person name="Warfsmann J."/>
            <person name="Weissenbach J."/>
            <person name="White D.D."/>
            <person name="White J.D."/>
            <person name="Wiley G.B."/>
            <person name="Wincker P."/>
            <person name="Xing Y."/>
            <person name="Yang L."/>
            <person name="Yao Z."/>
            <person name="Ying F."/>
            <person name="Zhai J."/>
            <person name="Zhou L."/>
            <person name="Zuber A."/>
            <person name="Denarie J."/>
            <person name="Dixon R.A."/>
            <person name="May G.D."/>
            <person name="Schwartz D.C."/>
            <person name="Rogers J."/>
            <person name="Quetier F."/>
            <person name="Town C.D."/>
            <person name="Roe B.A."/>
        </authorList>
    </citation>
    <scope>NUCLEOTIDE SEQUENCE [LARGE SCALE GENOMIC DNA]</scope>
    <source>
        <strain evidence="1">A17</strain>
        <strain evidence="2 3">cv. Jemalong A17</strain>
    </source>
</reference>
<proteinExistence type="predicted"/>
<reference evidence="2" key="3">
    <citation type="submission" date="2015-04" db="UniProtKB">
        <authorList>
            <consortium name="EnsemblPlants"/>
        </authorList>
    </citation>
    <scope>IDENTIFICATION</scope>
    <source>
        <strain evidence="2">cv. Jemalong A17</strain>
    </source>
</reference>
<keyword evidence="3" id="KW-1185">Reference proteome</keyword>
<evidence type="ECO:0000313" key="3">
    <source>
        <dbReference type="Proteomes" id="UP000002051"/>
    </source>
</evidence>
<accession>A0A0C3XQ84</accession>
<gene>
    <name evidence="1" type="ordered locus">MTR_5g077420</name>
</gene>
<organism evidence="1 3">
    <name type="scientific">Medicago truncatula</name>
    <name type="common">Barrel medic</name>
    <name type="synonym">Medicago tribuloides</name>
    <dbReference type="NCBI Taxonomy" id="3880"/>
    <lineage>
        <taxon>Eukaryota</taxon>
        <taxon>Viridiplantae</taxon>
        <taxon>Streptophyta</taxon>
        <taxon>Embryophyta</taxon>
        <taxon>Tracheophyta</taxon>
        <taxon>Spermatophyta</taxon>
        <taxon>Magnoliopsida</taxon>
        <taxon>eudicotyledons</taxon>
        <taxon>Gunneridae</taxon>
        <taxon>Pentapetalae</taxon>
        <taxon>rosids</taxon>
        <taxon>fabids</taxon>
        <taxon>Fabales</taxon>
        <taxon>Fabaceae</taxon>
        <taxon>Papilionoideae</taxon>
        <taxon>50 kb inversion clade</taxon>
        <taxon>NPAAA clade</taxon>
        <taxon>Hologalegina</taxon>
        <taxon>IRL clade</taxon>
        <taxon>Trifolieae</taxon>
        <taxon>Medicago</taxon>
    </lineage>
</organism>
<name>G7KFY4_MEDTR</name>
<evidence type="ECO:0000313" key="2">
    <source>
        <dbReference type="EnsemblPlants" id="AES99171"/>
    </source>
</evidence>
<sequence>MSIHDNESFLAHLSVFNGKSYDEWIVKMKVIFIYQYVLDVVNDIIPTLARNATEVQQTANKDTKKKHGNAMFLIHYEASSIKKTIRDVNMEDGEYVVLEESKDLDVMKIEELQASLEAHELRLTDRNKEKSKGSALDQALQAQYTNKRKCKKGKNYWNDKASKND</sequence>